<dbReference type="PROSITE" id="PS50157">
    <property type="entry name" value="ZINC_FINGER_C2H2_2"/>
    <property type="match status" value="1"/>
</dbReference>
<comment type="caution">
    <text evidence="3">The sequence shown here is derived from an EMBL/GenBank/DDBJ whole genome shotgun (WGS) entry which is preliminary data.</text>
</comment>
<keyword evidence="1" id="KW-0863">Zinc-finger</keyword>
<name>A0AAD5US09_9APHY</name>
<sequence>MGFWCKQCRRTYPTHASFLHHIRRVHQHPIQRQPQFDFRRHKKLNAIPCDENSDYLPADTPPPPHHIPPPTDWSPFENRTAFEYAKLTFEKVRVSAEDLNHHLRIWAAWNLQQGHENTMYDNIDDILASIDNIPHGDLPWSSFNVRYNGPLDANSPSWMHDTYTIHARDTLAVLRQFLSNQDFASGFDYIPYEAYKQDGTQTWSNLLSGCWAWKQADKIAEDPNTHGAMFSLVILGADKTTVSVATGNSEYHPVYISSGNICNELRRGHCDTVVPIAFLAISKMCREHENSDDFRLFQKQLYHASLIHILQPLRAGMTIPEVVMCPDGHYRRAIFELGPFIADYPEQVMLAGIVQGWCPKCLSLDKNLDDMSPLRFRELTEQMCNTYVYEELWYAFSVIGDIKPFTVEFLRADIHELLSPDILHQLIKGTFKDHLVTWIEKYIHSVNSPAVAQQIMDVIDQRIAAVPGFPGLRRFPEGCKFKQWTSNDSKVLMKVYYSTSFFTRLMSISLGLHSRYHGSYP</sequence>
<keyword evidence="1" id="KW-0479">Metal-binding</keyword>
<feature type="domain" description="C2H2-type" evidence="2">
    <location>
        <begin position="3"/>
        <end position="26"/>
    </location>
</feature>
<keyword evidence="4" id="KW-1185">Reference proteome</keyword>
<evidence type="ECO:0000313" key="3">
    <source>
        <dbReference type="EMBL" id="KAJ3476114.1"/>
    </source>
</evidence>
<organism evidence="3 4">
    <name type="scientific">Meripilus lineatus</name>
    <dbReference type="NCBI Taxonomy" id="2056292"/>
    <lineage>
        <taxon>Eukaryota</taxon>
        <taxon>Fungi</taxon>
        <taxon>Dikarya</taxon>
        <taxon>Basidiomycota</taxon>
        <taxon>Agaricomycotina</taxon>
        <taxon>Agaricomycetes</taxon>
        <taxon>Polyporales</taxon>
        <taxon>Meripilaceae</taxon>
        <taxon>Meripilus</taxon>
    </lineage>
</organism>
<proteinExistence type="predicted"/>
<evidence type="ECO:0000259" key="2">
    <source>
        <dbReference type="PROSITE" id="PS50157"/>
    </source>
</evidence>
<accession>A0AAD5US09</accession>
<dbReference type="GO" id="GO:0008270">
    <property type="term" value="F:zinc ion binding"/>
    <property type="evidence" value="ECO:0007669"/>
    <property type="project" value="UniProtKB-KW"/>
</dbReference>
<reference evidence="3" key="1">
    <citation type="submission" date="2022-07" db="EMBL/GenBank/DDBJ databases">
        <title>Genome Sequence of Physisporinus lineatus.</title>
        <authorList>
            <person name="Buettner E."/>
        </authorList>
    </citation>
    <scope>NUCLEOTIDE SEQUENCE</scope>
    <source>
        <strain evidence="3">VT162</strain>
    </source>
</reference>
<evidence type="ECO:0000256" key="1">
    <source>
        <dbReference type="PROSITE-ProRule" id="PRU00042"/>
    </source>
</evidence>
<protein>
    <recommendedName>
        <fullName evidence="2">C2H2-type domain-containing protein</fullName>
    </recommendedName>
</protein>
<gene>
    <name evidence="3" type="ORF">NLI96_g11387</name>
</gene>
<dbReference type="EMBL" id="JANAWD010000750">
    <property type="protein sequence ID" value="KAJ3476114.1"/>
    <property type="molecule type" value="Genomic_DNA"/>
</dbReference>
<dbReference type="Proteomes" id="UP001212997">
    <property type="component" value="Unassembled WGS sequence"/>
</dbReference>
<dbReference type="Pfam" id="PF18759">
    <property type="entry name" value="Plavaka"/>
    <property type="match status" value="1"/>
</dbReference>
<dbReference type="InterPro" id="IPR041078">
    <property type="entry name" value="Plavaka"/>
</dbReference>
<dbReference type="PROSITE" id="PS00028">
    <property type="entry name" value="ZINC_FINGER_C2H2_1"/>
    <property type="match status" value="1"/>
</dbReference>
<keyword evidence="1" id="KW-0862">Zinc</keyword>
<dbReference type="AlphaFoldDB" id="A0AAD5US09"/>
<evidence type="ECO:0000313" key="4">
    <source>
        <dbReference type="Proteomes" id="UP001212997"/>
    </source>
</evidence>
<dbReference type="InterPro" id="IPR013087">
    <property type="entry name" value="Znf_C2H2_type"/>
</dbReference>